<accession>A0A913XGH5</accession>
<dbReference type="RefSeq" id="XP_020904390.2">
    <property type="nucleotide sequence ID" value="XM_021048731.2"/>
</dbReference>
<organism evidence="4 5">
    <name type="scientific">Exaiptasia diaphana</name>
    <name type="common">Tropical sea anemone</name>
    <name type="synonym">Aiptasia pulchella</name>
    <dbReference type="NCBI Taxonomy" id="2652724"/>
    <lineage>
        <taxon>Eukaryota</taxon>
        <taxon>Metazoa</taxon>
        <taxon>Cnidaria</taxon>
        <taxon>Anthozoa</taxon>
        <taxon>Hexacorallia</taxon>
        <taxon>Actiniaria</taxon>
        <taxon>Aiptasiidae</taxon>
        <taxon>Exaiptasia</taxon>
    </lineage>
</organism>
<feature type="region of interest" description="Disordered" evidence="1">
    <location>
        <begin position="50"/>
        <end position="87"/>
    </location>
</feature>
<keyword evidence="2" id="KW-1133">Transmembrane helix</keyword>
<dbReference type="KEGG" id="epa:110242717"/>
<sequence length="462" mass="52134">MTIHEHTEVTWVSSNAIGYLALVVSISTLVVGALCKFLKELCRKFRRKRKKRQRESSMRVPPVVNIGRSESTRSDRSPRRDYTVQRSDSCTSRVSSLVDFSIPKTRTNVLQQPLPQLSQARTSYATGASKEEKRRSLVAMYFTEEQLALDSIEPAAYREVDHTVTVGKDSSLGELNFVVKYSERSRKLNVVLVCGRDFPSRDFAGSLDTCVTIALLPDRSLRKQTAIHRRSVNPMYNESFVFHIAADEDVYSRSLLFVTFYYDQYSHSHVLGEEQVPLVDLPLGDEAVVRCFLQEASSSSFITAIQSMSHAEVGDILISLCYTAKDQTLNVSIMKTSNLSASLTASSEKVYVKASFTHDNKRIAKRKTNLHEVRSKYTIFNEALLFRVPRDVLEQSTLSISLNRYNVVGKSSTIGVVSFGPLSFGPEAAHWYDMLAKPENFSAMWHILRGFKFGERGFQSPN</sequence>
<dbReference type="AlphaFoldDB" id="A0A913XGH5"/>
<keyword evidence="2" id="KW-0472">Membrane</keyword>
<dbReference type="PROSITE" id="PS50004">
    <property type="entry name" value="C2"/>
    <property type="match status" value="2"/>
</dbReference>
<keyword evidence="2" id="KW-0812">Transmembrane</keyword>
<dbReference type="GO" id="GO:0048488">
    <property type="term" value="P:synaptic vesicle endocytosis"/>
    <property type="evidence" value="ECO:0007669"/>
    <property type="project" value="TreeGrafter"/>
</dbReference>
<dbReference type="Gene3D" id="2.60.40.150">
    <property type="entry name" value="C2 domain"/>
    <property type="match status" value="2"/>
</dbReference>
<dbReference type="GeneID" id="110242717"/>
<dbReference type="PANTHER" id="PTHR10024:SF227">
    <property type="entry name" value="SYNAPTOTAGMIN 1"/>
    <property type="match status" value="1"/>
</dbReference>
<dbReference type="CDD" id="cd00276">
    <property type="entry name" value="C2B_Synaptotagmin"/>
    <property type="match status" value="1"/>
</dbReference>
<dbReference type="GO" id="GO:0005544">
    <property type="term" value="F:calcium-dependent phospholipid binding"/>
    <property type="evidence" value="ECO:0007669"/>
    <property type="project" value="TreeGrafter"/>
</dbReference>
<feature type="domain" description="C2" evidence="3">
    <location>
        <begin position="171"/>
        <end position="292"/>
    </location>
</feature>
<proteinExistence type="predicted"/>
<evidence type="ECO:0000256" key="2">
    <source>
        <dbReference type="SAM" id="Phobius"/>
    </source>
</evidence>
<feature type="compositionally biased region" description="Basic and acidic residues" evidence="1">
    <location>
        <begin position="70"/>
        <end position="83"/>
    </location>
</feature>
<dbReference type="GO" id="GO:0005886">
    <property type="term" value="C:plasma membrane"/>
    <property type="evidence" value="ECO:0007669"/>
    <property type="project" value="TreeGrafter"/>
</dbReference>
<dbReference type="SMART" id="SM00239">
    <property type="entry name" value="C2"/>
    <property type="match status" value="2"/>
</dbReference>
<evidence type="ECO:0000313" key="4">
    <source>
        <dbReference type="EnsemblMetazoa" id="XP_020904390.2"/>
    </source>
</evidence>
<dbReference type="EnsemblMetazoa" id="XM_021048731.2">
    <property type="protein sequence ID" value="XP_020904390.2"/>
    <property type="gene ID" value="LOC110242717"/>
</dbReference>
<dbReference type="GO" id="GO:0070382">
    <property type="term" value="C:exocytic vesicle"/>
    <property type="evidence" value="ECO:0007669"/>
    <property type="project" value="TreeGrafter"/>
</dbReference>
<evidence type="ECO:0000313" key="5">
    <source>
        <dbReference type="Proteomes" id="UP000887567"/>
    </source>
</evidence>
<dbReference type="InterPro" id="IPR035892">
    <property type="entry name" value="C2_domain_sf"/>
</dbReference>
<evidence type="ECO:0000259" key="3">
    <source>
        <dbReference type="PROSITE" id="PS50004"/>
    </source>
</evidence>
<feature type="transmembrane region" description="Helical" evidence="2">
    <location>
        <begin position="16"/>
        <end position="38"/>
    </location>
</feature>
<reference evidence="4" key="1">
    <citation type="submission" date="2022-11" db="UniProtKB">
        <authorList>
            <consortium name="EnsemblMetazoa"/>
        </authorList>
    </citation>
    <scope>IDENTIFICATION</scope>
</reference>
<dbReference type="OMA" id="LICIFRC"/>
<dbReference type="InterPro" id="IPR000008">
    <property type="entry name" value="C2_dom"/>
</dbReference>
<name>A0A913XGH5_EXADI</name>
<feature type="domain" description="C2" evidence="3">
    <location>
        <begin position="312"/>
        <end position="432"/>
    </location>
</feature>
<dbReference type="GO" id="GO:0098793">
    <property type="term" value="C:presynapse"/>
    <property type="evidence" value="ECO:0007669"/>
    <property type="project" value="GOC"/>
</dbReference>
<dbReference type="SUPFAM" id="SSF49562">
    <property type="entry name" value="C2 domain (Calcium/lipid-binding domain, CaLB)"/>
    <property type="match status" value="2"/>
</dbReference>
<dbReference type="GO" id="GO:0000149">
    <property type="term" value="F:SNARE binding"/>
    <property type="evidence" value="ECO:0007669"/>
    <property type="project" value="TreeGrafter"/>
</dbReference>
<dbReference type="GO" id="GO:0048791">
    <property type="term" value="P:calcium ion-regulated exocytosis of neurotransmitter"/>
    <property type="evidence" value="ECO:0007669"/>
    <property type="project" value="TreeGrafter"/>
</dbReference>
<evidence type="ECO:0000256" key="1">
    <source>
        <dbReference type="SAM" id="MobiDB-lite"/>
    </source>
</evidence>
<keyword evidence="5" id="KW-1185">Reference proteome</keyword>
<dbReference type="Pfam" id="PF00168">
    <property type="entry name" value="C2"/>
    <property type="match status" value="2"/>
</dbReference>
<dbReference type="Proteomes" id="UP000887567">
    <property type="component" value="Unplaced"/>
</dbReference>
<protein>
    <recommendedName>
        <fullName evidence="3">C2 domain-containing protein</fullName>
    </recommendedName>
</protein>
<dbReference type="GO" id="GO:0005509">
    <property type="term" value="F:calcium ion binding"/>
    <property type="evidence" value="ECO:0007669"/>
    <property type="project" value="TreeGrafter"/>
</dbReference>
<dbReference type="GO" id="GO:0030276">
    <property type="term" value="F:clathrin binding"/>
    <property type="evidence" value="ECO:0007669"/>
    <property type="project" value="TreeGrafter"/>
</dbReference>
<dbReference type="PANTHER" id="PTHR10024">
    <property type="entry name" value="SYNAPTOTAGMIN"/>
    <property type="match status" value="1"/>
</dbReference>
<dbReference type="OrthoDB" id="67700at2759"/>
<dbReference type="GO" id="GO:0001786">
    <property type="term" value="F:phosphatidylserine binding"/>
    <property type="evidence" value="ECO:0007669"/>
    <property type="project" value="TreeGrafter"/>
</dbReference>